<keyword evidence="1" id="KW-0472">Membrane</keyword>
<dbReference type="EMBL" id="LAZR01018140">
    <property type="protein sequence ID" value="KKL97548.1"/>
    <property type="molecule type" value="Genomic_DNA"/>
</dbReference>
<organism evidence="2">
    <name type="scientific">marine sediment metagenome</name>
    <dbReference type="NCBI Taxonomy" id="412755"/>
    <lineage>
        <taxon>unclassified sequences</taxon>
        <taxon>metagenomes</taxon>
        <taxon>ecological metagenomes</taxon>
    </lineage>
</organism>
<keyword evidence="1" id="KW-1133">Transmembrane helix</keyword>
<accession>A0A0F9GFJ7</accession>
<feature type="transmembrane region" description="Helical" evidence="1">
    <location>
        <begin position="33"/>
        <end position="57"/>
    </location>
</feature>
<proteinExistence type="predicted"/>
<protein>
    <submittedName>
        <fullName evidence="2">Uncharacterized protein</fullName>
    </submittedName>
</protein>
<dbReference type="AlphaFoldDB" id="A0A0F9GFJ7"/>
<evidence type="ECO:0000256" key="1">
    <source>
        <dbReference type="SAM" id="Phobius"/>
    </source>
</evidence>
<keyword evidence="1" id="KW-0812">Transmembrane</keyword>
<name>A0A0F9GFJ7_9ZZZZ</name>
<reference evidence="2" key="1">
    <citation type="journal article" date="2015" name="Nature">
        <title>Complex archaea that bridge the gap between prokaryotes and eukaryotes.</title>
        <authorList>
            <person name="Spang A."/>
            <person name="Saw J.H."/>
            <person name="Jorgensen S.L."/>
            <person name="Zaremba-Niedzwiedzka K."/>
            <person name="Martijn J."/>
            <person name="Lind A.E."/>
            <person name="van Eijk R."/>
            <person name="Schleper C."/>
            <person name="Guy L."/>
            <person name="Ettema T.J."/>
        </authorList>
    </citation>
    <scope>NUCLEOTIDE SEQUENCE</scope>
</reference>
<feature type="transmembrane region" description="Helical" evidence="1">
    <location>
        <begin position="7"/>
        <end position="27"/>
    </location>
</feature>
<sequence>MIDKMRATLIVVFMLAWVIIAGIHTWGKPHTPAIILFIPWYGWACLVVALVVAYVPFGKRNERDKNSHEGSRG</sequence>
<gene>
    <name evidence="2" type="ORF">LCGC14_1833360</name>
</gene>
<comment type="caution">
    <text evidence="2">The sequence shown here is derived from an EMBL/GenBank/DDBJ whole genome shotgun (WGS) entry which is preliminary data.</text>
</comment>
<evidence type="ECO:0000313" key="2">
    <source>
        <dbReference type="EMBL" id="KKL97548.1"/>
    </source>
</evidence>